<comment type="caution">
    <text evidence="1">The sequence shown here is derived from an EMBL/GenBank/DDBJ whole genome shotgun (WGS) entry which is preliminary data.</text>
</comment>
<reference evidence="1" key="1">
    <citation type="journal article" date="2019" name="bioRxiv">
        <title>The Genome of the Zebra Mussel, Dreissena polymorpha: A Resource for Invasive Species Research.</title>
        <authorList>
            <person name="McCartney M.A."/>
            <person name="Auch B."/>
            <person name="Kono T."/>
            <person name="Mallez S."/>
            <person name="Zhang Y."/>
            <person name="Obille A."/>
            <person name="Becker A."/>
            <person name="Abrahante J.E."/>
            <person name="Garbe J."/>
            <person name="Badalamenti J.P."/>
            <person name="Herman A."/>
            <person name="Mangelson H."/>
            <person name="Liachko I."/>
            <person name="Sullivan S."/>
            <person name="Sone E.D."/>
            <person name="Koren S."/>
            <person name="Silverstein K.A.T."/>
            <person name="Beckman K.B."/>
            <person name="Gohl D.M."/>
        </authorList>
    </citation>
    <scope>NUCLEOTIDE SEQUENCE</scope>
    <source>
        <strain evidence="1">Duluth1</strain>
        <tissue evidence="1">Whole animal</tissue>
    </source>
</reference>
<reference evidence="1" key="2">
    <citation type="submission" date="2020-11" db="EMBL/GenBank/DDBJ databases">
        <authorList>
            <person name="McCartney M.A."/>
            <person name="Auch B."/>
            <person name="Kono T."/>
            <person name="Mallez S."/>
            <person name="Becker A."/>
            <person name="Gohl D.M."/>
            <person name="Silverstein K.A.T."/>
            <person name="Koren S."/>
            <person name="Bechman K.B."/>
            <person name="Herman A."/>
            <person name="Abrahante J.E."/>
            <person name="Garbe J."/>
        </authorList>
    </citation>
    <scope>NUCLEOTIDE SEQUENCE</scope>
    <source>
        <strain evidence="1">Duluth1</strain>
        <tissue evidence="1">Whole animal</tissue>
    </source>
</reference>
<evidence type="ECO:0000313" key="2">
    <source>
        <dbReference type="Proteomes" id="UP000828390"/>
    </source>
</evidence>
<gene>
    <name evidence="1" type="ORF">DPMN_162352</name>
</gene>
<dbReference type="EMBL" id="JAIWYP010000008">
    <property type="protein sequence ID" value="KAH3784398.1"/>
    <property type="molecule type" value="Genomic_DNA"/>
</dbReference>
<sequence length="92" mass="10410">MSLQQTFFVVYKETHLVSIGKHLTTYVLPLNYLVFVGLMHRQEDVGVDGLFLVTLRMVVEEVTITAGAVAMFLISCKERVLKHPATDSLMLR</sequence>
<dbReference type="AlphaFoldDB" id="A0A9D4IU90"/>
<evidence type="ECO:0000313" key="1">
    <source>
        <dbReference type="EMBL" id="KAH3784398.1"/>
    </source>
</evidence>
<name>A0A9D4IU90_DREPO</name>
<protein>
    <submittedName>
        <fullName evidence="1">Uncharacterized protein</fullName>
    </submittedName>
</protein>
<organism evidence="1 2">
    <name type="scientific">Dreissena polymorpha</name>
    <name type="common">Zebra mussel</name>
    <name type="synonym">Mytilus polymorpha</name>
    <dbReference type="NCBI Taxonomy" id="45954"/>
    <lineage>
        <taxon>Eukaryota</taxon>
        <taxon>Metazoa</taxon>
        <taxon>Spiralia</taxon>
        <taxon>Lophotrochozoa</taxon>
        <taxon>Mollusca</taxon>
        <taxon>Bivalvia</taxon>
        <taxon>Autobranchia</taxon>
        <taxon>Heteroconchia</taxon>
        <taxon>Euheterodonta</taxon>
        <taxon>Imparidentia</taxon>
        <taxon>Neoheterodontei</taxon>
        <taxon>Myida</taxon>
        <taxon>Dreissenoidea</taxon>
        <taxon>Dreissenidae</taxon>
        <taxon>Dreissena</taxon>
    </lineage>
</organism>
<accession>A0A9D4IU90</accession>
<dbReference type="Proteomes" id="UP000828390">
    <property type="component" value="Unassembled WGS sequence"/>
</dbReference>
<keyword evidence="2" id="KW-1185">Reference proteome</keyword>
<proteinExistence type="predicted"/>